<dbReference type="InterPro" id="IPR001387">
    <property type="entry name" value="Cro/C1-type_HTH"/>
</dbReference>
<sequence>MTSTAPSNVNKPSIGEALRERRGYHGWTLADVAAKTGMSKSTLSKIENDLISPSYQSILQLCAGLGIEIGDLVSGSGAKGEEVRKLTGRRSISRDGTGLVMGDDNFTYTYVCTDIAHKRIIPMMIDVRARSINEVGGLWNHVGEEYLYVLEGSIELQTELYEPTILEKGDSAYFDSTMGHAYLSTGEFPAKLLVMCSSATPNLAQTLREVLSDRLGKRVKKNTT</sequence>
<dbReference type="Proteomes" id="UP000315388">
    <property type="component" value="Unassembled WGS sequence"/>
</dbReference>
<dbReference type="PROSITE" id="PS50943">
    <property type="entry name" value="HTH_CROC1"/>
    <property type="match status" value="1"/>
</dbReference>
<gene>
    <name evidence="3" type="ORF">FHY56_17610</name>
</gene>
<dbReference type="CDD" id="cd00093">
    <property type="entry name" value="HTH_XRE"/>
    <property type="match status" value="1"/>
</dbReference>
<dbReference type="SMART" id="SM00530">
    <property type="entry name" value="HTH_XRE"/>
    <property type="match status" value="1"/>
</dbReference>
<dbReference type="InterPro" id="IPR050807">
    <property type="entry name" value="TransReg_Diox_bact_type"/>
</dbReference>
<dbReference type="InterPro" id="IPR013096">
    <property type="entry name" value="Cupin_2"/>
</dbReference>
<accession>A0A502BG05</accession>
<dbReference type="PANTHER" id="PTHR46797:SF20">
    <property type="entry name" value="BLR4304 PROTEIN"/>
    <property type="match status" value="1"/>
</dbReference>
<dbReference type="InterPro" id="IPR010982">
    <property type="entry name" value="Lambda_DNA-bd_dom_sf"/>
</dbReference>
<dbReference type="InterPro" id="IPR014710">
    <property type="entry name" value="RmlC-like_jellyroll"/>
</dbReference>
<dbReference type="SUPFAM" id="SSF51182">
    <property type="entry name" value="RmlC-like cupins"/>
    <property type="match status" value="1"/>
</dbReference>
<dbReference type="CDD" id="cd02209">
    <property type="entry name" value="cupin_XRE_C"/>
    <property type="match status" value="1"/>
</dbReference>
<dbReference type="RefSeq" id="WP_140906423.1">
    <property type="nucleotide sequence ID" value="NZ_JBHTMD010000003.1"/>
</dbReference>
<dbReference type="PANTHER" id="PTHR46797">
    <property type="entry name" value="HTH-TYPE TRANSCRIPTIONAL REGULATOR"/>
    <property type="match status" value="1"/>
</dbReference>
<dbReference type="Gene3D" id="1.10.260.40">
    <property type="entry name" value="lambda repressor-like DNA-binding domains"/>
    <property type="match status" value="1"/>
</dbReference>
<comment type="caution">
    <text evidence="3">The sequence shown here is derived from an EMBL/GenBank/DDBJ whole genome shotgun (WGS) entry which is preliminary data.</text>
</comment>
<evidence type="ECO:0000256" key="1">
    <source>
        <dbReference type="ARBA" id="ARBA00023125"/>
    </source>
</evidence>
<dbReference type="InterPro" id="IPR011051">
    <property type="entry name" value="RmlC_Cupin_sf"/>
</dbReference>
<evidence type="ECO:0000313" key="4">
    <source>
        <dbReference type="Proteomes" id="UP000315388"/>
    </source>
</evidence>
<dbReference type="EMBL" id="VEWJ01000031">
    <property type="protein sequence ID" value="TPF73862.1"/>
    <property type="molecule type" value="Genomic_DNA"/>
</dbReference>
<dbReference type="GO" id="GO:0005829">
    <property type="term" value="C:cytosol"/>
    <property type="evidence" value="ECO:0007669"/>
    <property type="project" value="TreeGrafter"/>
</dbReference>
<reference evidence="3 4" key="1">
    <citation type="journal article" date="2003" name="Int. J. Syst. Evol. Microbiol.">
        <title>Towards a standardized format for the description of a novel species (of an established genus): Ochrobactrum gallinifaecis sp. nov.</title>
        <authorList>
            <person name="Kampfer P."/>
            <person name="Buczolits S."/>
            <person name="Albrecht A."/>
            <person name="Busse H.J."/>
            <person name="Stackebrandt E."/>
        </authorList>
    </citation>
    <scope>NUCLEOTIDE SEQUENCE [LARGE SCALE GENOMIC DNA]</scope>
    <source>
        <strain evidence="3 4">ISO 196</strain>
    </source>
</reference>
<dbReference type="AlphaFoldDB" id="A0A502BG05"/>
<name>A0A502BG05_9HYPH</name>
<dbReference type="GO" id="GO:0003677">
    <property type="term" value="F:DNA binding"/>
    <property type="evidence" value="ECO:0007669"/>
    <property type="project" value="UniProtKB-KW"/>
</dbReference>
<dbReference type="SUPFAM" id="SSF47413">
    <property type="entry name" value="lambda repressor-like DNA-binding domains"/>
    <property type="match status" value="1"/>
</dbReference>
<dbReference type="Pfam" id="PF07883">
    <property type="entry name" value="Cupin_2"/>
    <property type="match status" value="1"/>
</dbReference>
<keyword evidence="1" id="KW-0238">DNA-binding</keyword>
<dbReference type="Pfam" id="PF13560">
    <property type="entry name" value="HTH_31"/>
    <property type="match status" value="1"/>
</dbReference>
<feature type="domain" description="HTH cro/C1-type" evidence="2">
    <location>
        <begin position="18"/>
        <end position="72"/>
    </location>
</feature>
<protein>
    <submittedName>
        <fullName evidence="3">Helix-turn-helix domain-containing protein</fullName>
    </submittedName>
</protein>
<proteinExistence type="predicted"/>
<dbReference type="Gene3D" id="2.60.120.10">
    <property type="entry name" value="Jelly Rolls"/>
    <property type="match status" value="1"/>
</dbReference>
<keyword evidence="4" id="KW-1185">Reference proteome</keyword>
<dbReference type="GO" id="GO:0003700">
    <property type="term" value="F:DNA-binding transcription factor activity"/>
    <property type="evidence" value="ECO:0007669"/>
    <property type="project" value="TreeGrafter"/>
</dbReference>
<evidence type="ECO:0000313" key="3">
    <source>
        <dbReference type="EMBL" id="TPF73862.1"/>
    </source>
</evidence>
<evidence type="ECO:0000259" key="2">
    <source>
        <dbReference type="PROSITE" id="PS50943"/>
    </source>
</evidence>
<organism evidence="3 4">
    <name type="scientific">Brucella gallinifaecis</name>
    <dbReference type="NCBI Taxonomy" id="215590"/>
    <lineage>
        <taxon>Bacteria</taxon>
        <taxon>Pseudomonadati</taxon>
        <taxon>Pseudomonadota</taxon>
        <taxon>Alphaproteobacteria</taxon>
        <taxon>Hyphomicrobiales</taxon>
        <taxon>Brucellaceae</taxon>
        <taxon>Brucella/Ochrobactrum group</taxon>
        <taxon>Brucella</taxon>
    </lineage>
</organism>
<dbReference type="OrthoDB" id="9814751at2"/>